<evidence type="ECO:0000313" key="2">
    <source>
        <dbReference type="EMBL" id="KAF5381208.1"/>
    </source>
</evidence>
<feature type="chain" id="PRO_5034089192" evidence="1">
    <location>
        <begin position="25"/>
        <end position="113"/>
    </location>
</feature>
<proteinExistence type="predicted"/>
<reference evidence="2 3" key="1">
    <citation type="journal article" date="2020" name="ISME J.">
        <title>Uncovering the hidden diversity of litter-decomposition mechanisms in mushroom-forming fungi.</title>
        <authorList>
            <person name="Floudas D."/>
            <person name="Bentzer J."/>
            <person name="Ahren D."/>
            <person name="Johansson T."/>
            <person name="Persson P."/>
            <person name="Tunlid A."/>
        </authorList>
    </citation>
    <scope>NUCLEOTIDE SEQUENCE [LARGE SCALE GENOMIC DNA]</scope>
    <source>
        <strain evidence="2 3">CBS 406.79</strain>
    </source>
</reference>
<gene>
    <name evidence="2" type="ORF">D9757_007867</name>
</gene>
<dbReference type="AlphaFoldDB" id="A0A8H5HD85"/>
<feature type="signal peptide" evidence="1">
    <location>
        <begin position="1"/>
        <end position="24"/>
    </location>
</feature>
<name>A0A8H5HD85_9AGAR</name>
<keyword evidence="3" id="KW-1185">Reference proteome</keyword>
<dbReference type="EMBL" id="JAACJN010000059">
    <property type="protein sequence ID" value="KAF5381208.1"/>
    <property type="molecule type" value="Genomic_DNA"/>
</dbReference>
<dbReference type="OrthoDB" id="2989507at2759"/>
<sequence length="113" mass="12021">MKFILTASFISMIFMVILPNGVMAKSEGVAYSTNGCSGVNTGTLHFGDAFCTPIPGGPWDSIEFYTDGATECFYTFTNSNCDSSGFVEVFQTFGSGCFGGLGGTIHSMQKKEC</sequence>
<evidence type="ECO:0000256" key="1">
    <source>
        <dbReference type="SAM" id="SignalP"/>
    </source>
</evidence>
<comment type="caution">
    <text evidence="2">The sequence shown here is derived from an EMBL/GenBank/DDBJ whole genome shotgun (WGS) entry which is preliminary data.</text>
</comment>
<keyword evidence="1" id="KW-0732">Signal</keyword>
<protein>
    <submittedName>
        <fullName evidence="2">Uncharacterized protein</fullName>
    </submittedName>
</protein>
<evidence type="ECO:0000313" key="3">
    <source>
        <dbReference type="Proteomes" id="UP000518752"/>
    </source>
</evidence>
<organism evidence="2 3">
    <name type="scientific">Collybiopsis confluens</name>
    <dbReference type="NCBI Taxonomy" id="2823264"/>
    <lineage>
        <taxon>Eukaryota</taxon>
        <taxon>Fungi</taxon>
        <taxon>Dikarya</taxon>
        <taxon>Basidiomycota</taxon>
        <taxon>Agaricomycotina</taxon>
        <taxon>Agaricomycetes</taxon>
        <taxon>Agaricomycetidae</taxon>
        <taxon>Agaricales</taxon>
        <taxon>Marasmiineae</taxon>
        <taxon>Omphalotaceae</taxon>
        <taxon>Collybiopsis</taxon>
    </lineage>
</organism>
<accession>A0A8H5HD85</accession>
<dbReference type="Proteomes" id="UP000518752">
    <property type="component" value="Unassembled WGS sequence"/>
</dbReference>